<protein>
    <submittedName>
        <fullName evidence="2">EDD domain protein, DegV family</fullName>
    </submittedName>
</protein>
<proteinExistence type="predicted"/>
<dbReference type="RefSeq" id="WP_073153014.1">
    <property type="nucleotide sequence ID" value="NZ_FQVL01000002.1"/>
</dbReference>
<dbReference type="PROSITE" id="PS51482">
    <property type="entry name" value="DEGV"/>
    <property type="match status" value="1"/>
</dbReference>
<dbReference type="STRING" id="112248.SAMN05444392_10238"/>
<dbReference type="PANTHER" id="PTHR33434:SF2">
    <property type="entry name" value="FATTY ACID-BINDING PROTEIN TM_1468"/>
    <property type="match status" value="1"/>
</dbReference>
<dbReference type="NCBIfam" id="TIGR00762">
    <property type="entry name" value="DegV"/>
    <property type="match status" value="1"/>
</dbReference>
<sequence length="290" mass="32422">MEKIVRILTDSTADIPQEIVNELGIWVVPLKVQIDGNRYLDGVDINTQEFYQKIEQIDHIATTSQPSPNDFMQSFEAMIEQGTKEILSIHVSSVLSGTYQSATLAAQMVQEKYKDIKIKTLDSQSVTFAMGQMVINAARAAKEGKSTDECVQIANQTKKNLRVYAYVDTLEYLQKGGRIGKASKLIGSLLNIKPIISLNEEGTVIPIDRVRGRKKAARRIFSLLSDEFPPKSRVQIGILSGIRREEGEEWLRILKEQYQVEDHVITNFGPTVSSHLGPYATGVVIVLLED</sequence>
<dbReference type="Proteomes" id="UP000184476">
    <property type="component" value="Unassembled WGS sequence"/>
</dbReference>
<dbReference type="GO" id="GO:0008289">
    <property type="term" value="F:lipid binding"/>
    <property type="evidence" value="ECO:0007669"/>
    <property type="project" value="UniProtKB-KW"/>
</dbReference>
<evidence type="ECO:0000313" key="3">
    <source>
        <dbReference type="Proteomes" id="UP000184476"/>
    </source>
</evidence>
<dbReference type="InterPro" id="IPR043168">
    <property type="entry name" value="DegV_C"/>
</dbReference>
<dbReference type="InterPro" id="IPR003797">
    <property type="entry name" value="DegV"/>
</dbReference>
<gene>
    <name evidence="2" type="ORF">SAMN05444392_10238</name>
</gene>
<keyword evidence="1" id="KW-0446">Lipid-binding</keyword>
<dbReference type="SUPFAM" id="SSF82549">
    <property type="entry name" value="DAK1/DegV-like"/>
    <property type="match status" value="1"/>
</dbReference>
<evidence type="ECO:0000256" key="1">
    <source>
        <dbReference type="ARBA" id="ARBA00023121"/>
    </source>
</evidence>
<dbReference type="Gene3D" id="3.30.1180.10">
    <property type="match status" value="1"/>
</dbReference>
<dbReference type="EMBL" id="FQVL01000002">
    <property type="protein sequence ID" value="SHE60483.1"/>
    <property type="molecule type" value="Genomic_DNA"/>
</dbReference>
<name>A0A1M4UV29_9BACL</name>
<accession>A0A1M4UV29</accession>
<dbReference type="Pfam" id="PF02645">
    <property type="entry name" value="DegV"/>
    <property type="match status" value="1"/>
</dbReference>
<evidence type="ECO:0000313" key="2">
    <source>
        <dbReference type="EMBL" id="SHE60483.1"/>
    </source>
</evidence>
<dbReference type="OrthoDB" id="9780660at2"/>
<dbReference type="AlphaFoldDB" id="A0A1M4UV29"/>
<dbReference type="InterPro" id="IPR050270">
    <property type="entry name" value="DegV_domain_contain"/>
</dbReference>
<organism evidence="2 3">
    <name type="scientific">Seinonella peptonophila</name>
    <dbReference type="NCBI Taxonomy" id="112248"/>
    <lineage>
        <taxon>Bacteria</taxon>
        <taxon>Bacillati</taxon>
        <taxon>Bacillota</taxon>
        <taxon>Bacilli</taxon>
        <taxon>Bacillales</taxon>
        <taxon>Thermoactinomycetaceae</taxon>
        <taxon>Seinonella</taxon>
    </lineage>
</organism>
<dbReference type="Gene3D" id="3.40.50.10170">
    <property type="match status" value="1"/>
</dbReference>
<reference evidence="2 3" key="1">
    <citation type="submission" date="2016-11" db="EMBL/GenBank/DDBJ databases">
        <authorList>
            <person name="Jaros S."/>
            <person name="Januszkiewicz K."/>
            <person name="Wedrychowicz H."/>
        </authorList>
    </citation>
    <scope>NUCLEOTIDE SEQUENCE [LARGE SCALE GENOMIC DNA]</scope>
    <source>
        <strain evidence="2 3">DSM 44666</strain>
    </source>
</reference>
<dbReference type="PANTHER" id="PTHR33434">
    <property type="entry name" value="DEGV DOMAIN-CONTAINING PROTEIN DR_1986-RELATED"/>
    <property type="match status" value="1"/>
</dbReference>
<keyword evidence="3" id="KW-1185">Reference proteome</keyword>